<dbReference type="InterPro" id="IPR002676">
    <property type="entry name" value="RimM_N"/>
</dbReference>
<dbReference type="InterPro" id="IPR011961">
    <property type="entry name" value="RimM"/>
</dbReference>
<protein>
    <recommendedName>
        <fullName evidence="8">RimM N-terminal domain-containing protein</fullName>
    </recommendedName>
</protein>
<dbReference type="AlphaFoldDB" id="A0A382QCJ7"/>
<dbReference type="PANTHER" id="PTHR33692:SF1">
    <property type="entry name" value="RIBOSOME MATURATION FACTOR RIMM"/>
    <property type="match status" value="1"/>
</dbReference>
<dbReference type="NCBIfam" id="TIGR02273">
    <property type="entry name" value="16S_RimM"/>
    <property type="match status" value="1"/>
</dbReference>
<dbReference type="Gene3D" id="2.40.30.60">
    <property type="entry name" value="RimM"/>
    <property type="match status" value="1"/>
</dbReference>
<evidence type="ECO:0000259" key="6">
    <source>
        <dbReference type="Pfam" id="PF24986"/>
    </source>
</evidence>
<dbReference type="PANTHER" id="PTHR33692">
    <property type="entry name" value="RIBOSOME MATURATION FACTOR RIMM"/>
    <property type="match status" value="1"/>
</dbReference>
<dbReference type="InterPro" id="IPR056792">
    <property type="entry name" value="PRC_RimM"/>
</dbReference>
<dbReference type="SUPFAM" id="SSF50346">
    <property type="entry name" value="PRC-barrel domain"/>
    <property type="match status" value="1"/>
</dbReference>
<keyword evidence="4" id="KW-0143">Chaperone</keyword>
<feature type="domain" description="RimM N-terminal" evidence="5">
    <location>
        <begin position="9"/>
        <end position="93"/>
    </location>
</feature>
<dbReference type="GO" id="GO:0006364">
    <property type="term" value="P:rRNA processing"/>
    <property type="evidence" value="ECO:0007669"/>
    <property type="project" value="UniProtKB-KW"/>
</dbReference>
<dbReference type="InterPro" id="IPR036976">
    <property type="entry name" value="RimM_N_sf"/>
</dbReference>
<sequence length="179" mass="20754">MKEEREWLVVGIITSSHGVKGELKVKSLSDFSERFTKPGKRWLQIDKEEPILHNLNSGYKKPGKDLFIISLDKIKDKDSAEKLKNYKLLVESDNIPKLEKEEFHLNQLLSLTVKIEQDNKIKTIGEVIDLLNEQNTLLEIKIYENNKNILIPFVKEIIPIIDLKKNFILIKPPKGLLEL</sequence>
<dbReference type="GO" id="GO:0005840">
    <property type="term" value="C:ribosome"/>
    <property type="evidence" value="ECO:0007669"/>
    <property type="project" value="InterPro"/>
</dbReference>
<evidence type="ECO:0000313" key="7">
    <source>
        <dbReference type="EMBL" id="SVC83269.1"/>
    </source>
</evidence>
<dbReference type="HAMAP" id="MF_00014">
    <property type="entry name" value="Ribosome_mat_RimM"/>
    <property type="match status" value="1"/>
</dbReference>
<dbReference type="GO" id="GO:0043022">
    <property type="term" value="F:ribosome binding"/>
    <property type="evidence" value="ECO:0007669"/>
    <property type="project" value="InterPro"/>
</dbReference>
<keyword evidence="2" id="KW-0690">Ribosome biogenesis</keyword>
<evidence type="ECO:0000256" key="2">
    <source>
        <dbReference type="ARBA" id="ARBA00022517"/>
    </source>
</evidence>
<evidence type="ECO:0008006" key="8">
    <source>
        <dbReference type="Google" id="ProtNLM"/>
    </source>
</evidence>
<evidence type="ECO:0000256" key="1">
    <source>
        <dbReference type="ARBA" id="ARBA00022490"/>
    </source>
</evidence>
<dbReference type="SUPFAM" id="SSF50447">
    <property type="entry name" value="Translation proteins"/>
    <property type="match status" value="1"/>
</dbReference>
<gene>
    <name evidence="7" type="ORF">METZ01_LOCUS336123</name>
</gene>
<keyword evidence="1" id="KW-0963">Cytoplasm</keyword>
<accession>A0A382QCJ7</accession>
<dbReference type="EMBL" id="UINC01113569">
    <property type="protein sequence ID" value="SVC83269.1"/>
    <property type="molecule type" value="Genomic_DNA"/>
</dbReference>
<dbReference type="InterPro" id="IPR009000">
    <property type="entry name" value="Transl_B-barrel_sf"/>
</dbReference>
<feature type="domain" description="Ribosome maturation factor RimM PRC barrel" evidence="6">
    <location>
        <begin position="110"/>
        <end position="176"/>
    </location>
</feature>
<dbReference type="Pfam" id="PF24986">
    <property type="entry name" value="PRC_RimM"/>
    <property type="match status" value="1"/>
</dbReference>
<organism evidence="7">
    <name type="scientific">marine metagenome</name>
    <dbReference type="NCBI Taxonomy" id="408172"/>
    <lineage>
        <taxon>unclassified sequences</taxon>
        <taxon>metagenomes</taxon>
        <taxon>ecological metagenomes</taxon>
    </lineage>
</organism>
<dbReference type="Pfam" id="PF01782">
    <property type="entry name" value="RimM"/>
    <property type="match status" value="1"/>
</dbReference>
<evidence type="ECO:0000256" key="4">
    <source>
        <dbReference type="ARBA" id="ARBA00023186"/>
    </source>
</evidence>
<reference evidence="7" key="1">
    <citation type="submission" date="2018-05" db="EMBL/GenBank/DDBJ databases">
        <authorList>
            <person name="Lanie J.A."/>
            <person name="Ng W.-L."/>
            <person name="Kazmierczak K.M."/>
            <person name="Andrzejewski T.M."/>
            <person name="Davidsen T.M."/>
            <person name="Wayne K.J."/>
            <person name="Tettelin H."/>
            <person name="Glass J.I."/>
            <person name="Rusch D."/>
            <person name="Podicherti R."/>
            <person name="Tsui H.-C.T."/>
            <person name="Winkler M.E."/>
        </authorList>
    </citation>
    <scope>NUCLEOTIDE SEQUENCE</scope>
</reference>
<dbReference type="InterPro" id="IPR011033">
    <property type="entry name" value="PRC_barrel-like_sf"/>
</dbReference>
<dbReference type="Gene3D" id="2.30.30.240">
    <property type="entry name" value="PRC-barrel domain"/>
    <property type="match status" value="1"/>
</dbReference>
<evidence type="ECO:0000259" key="5">
    <source>
        <dbReference type="Pfam" id="PF01782"/>
    </source>
</evidence>
<name>A0A382QCJ7_9ZZZZ</name>
<proteinExistence type="inferred from homology"/>
<keyword evidence="3" id="KW-0698">rRNA processing</keyword>
<evidence type="ECO:0000256" key="3">
    <source>
        <dbReference type="ARBA" id="ARBA00022552"/>
    </source>
</evidence>